<reference evidence="2" key="1">
    <citation type="journal article" date="2023" name="Mol. Phylogenet. Evol.">
        <title>Genome-scale phylogeny and comparative genomics of the fungal order Sordariales.</title>
        <authorList>
            <person name="Hensen N."/>
            <person name="Bonometti L."/>
            <person name="Westerberg I."/>
            <person name="Brannstrom I.O."/>
            <person name="Guillou S."/>
            <person name="Cros-Aarteil S."/>
            <person name="Calhoun S."/>
            <person name="Haridas S."/>
            <person name="Kuo A."/>
            <person name="Mondo S."/>
            <person name="Pangilinan J."/>
            <person name="Riley R."/>
            <person name="LaButti K."/>
            <person name="Andreopoulos B."/>
            <person name="Lipzen A."/>
            <person name="Chen C."/>
            <person name="Yan M."/>
            <person name="Daum C."/>
            <person name="Ng V."/>
            <person name="Clum A."/>
            <person name="Steindorff A."/>
            <person name="Ohm R.A."/>
            <person name="Martin F."/>
            <person name="Silar P."/>
            <person name="Natvig D.O."/>
            <person name="Lalanne C."/>
            <person name="Gautier V."/>
            <person name="Ament-Velasquez S.L."/>
            <person name="Kruys A."/>
            <person name="Hutchinson M.I."/>
            <person name="Powell A.J."/>
            <person name="Barry K."/>
            <person name="Miller A.N."/>
            <person name="Grigoriev I.V."/>
            <person name="Debuchy R."/>
            <person name="Gladieux P."/>
            <person name="Hiltunen Thoren M."/>
            <person name="Johannesson H."/>
        </authorList>
    </citation>
    <scope>NUCLEOTIDE SEQUENCE</scope>
    <source>
        <strain evidence="2">CBS 955.72</strain>
    </source>
</reference>
<name>A0AAJ0HJS8_9PEZI</name>
<comment type="caution">
    <text evidence="2">The sequence shown here is derived from an EMBL/GenBank/DDBJ whole genome shotgun (WGS) entry which is preliminary data.</text>
</comment>
<feature type="domain" description="F-box" evidence="1">
    <location>
        <begin position="19"/>
        <end position="67"/>
    </location>
</feature>
<dbReference type="Gene3D" id="1.20.1280.50">
    <property type="match status" value="1"/>
</dbReference>
<reference evidence="2" key="2">
    <citation type="submission" date="2023-06" db="EMBL/GenBank/DDBJ databases">
        <authorList>
            <consortium name="Lawrence Berkeley National Laboratory"/>
            <person name="Haridas S."/>
            <person name="Hensen N."/>
            <person name="Bonometti L."/>
            <person name="Westerberg I."/>
            <person name="Brannstrom I.O."/>
            <person name="Guillou S."/>
            <person name="Cros-Aarteil S."/>
            <person name="Calhoun S."/>
            <person name="Kuo A."/>
            <person name="Mondo S."/>
            <person name="Pangilinan J."/>
            <person name="Riley R."/>
            <person name="Labutti K."/>
            <person name="Andreopoulos B."/>
            <person name="Lipzen A."/>
            <person name="Chen C."/>
            <person name="Yanf M."/>
            <person name="Daum C."/>
            <person name="Ng V."/>
            <person name="Clum A."/>
            <person name="Steindorff A."/>
            <person name="Ohm R."/>
            <person name="Martin F."/>
            <person name="Silar P."/>
            <person name="Natvig D."/>
            <person name="Lalanne C."/>
            <person name="Gautier V."/>
            <person name="Ament-Velasquez S.L."/>
            <person name="Kruys A."/>
            <person name="Hutchinson M.I."/>
            <person name="Powell A.J."/>
            <person name="Barry K."/>
            <person name="Miller A.N."/>
            <person name="Grigoriev I.V."/>
            <person name="Debuchy R."/>
            <person name="Gladieux P."/>
            <person name="Thoren M.H."/>
            <person name="Johannesson H."/>
        </authorList>
    </citation>
    <scope>NUCLEOTIDE SEQUENCE</scope>
    <source>
        <strain evidence="2">CBS 955.72</strain>
    </source>
</reference>
<evidence type="ECO:0000313" key="2">
    <source>
        <dbReference type="EMBL" id="KAK3354003.1"/>
    </source>
</evidence>
<dbReference type="Proteomes" id="UP001275084">
    <property type="component" value="Unassembled WGS sequence"/>
</dbReference>
<dbReference type="InterPro" id="IPR036047">
    <property type="entry name" value="F-box-like_dom_sf"/>
</dbReference>
<sequence length="423" mass="47992">MESTGMDPLLAAHMHNVKRSPINRLPDELVLQILRCLGNDLLTMLCLRRVARRFRRIIDDPEIRMAMRVDCLYWRSGRIFFEMVDRFPKDLKKELWRRIQKDGMCDQCRMLRPGGSAPDSPDAGWLRCSHECPVMLRSPLSLHCDGCRSGGRNAHPCLGRHGAARLCEHVNVSWADMEPYLSEWQQQQDPHDGQACLDGFKVECRDPSHDKRCRAEDAPTWPRAALKAKAHQMSDWVVVLTFEWQPHSGSNVVSLTSDGRAPASEMRTLFQRHRQGAAAILFPSSPRLPLPEMACFQDTKCRCLYYEVGGGDQSRPGNPNRHSCAAHICSRLHGWHRTGEIVSIWRHSPGISNNSICLVTHYSRCITVCIRVNGGNVVAVTPGHDWYHAVDPDLAPPQRSPKIPCRDKSCINYYRSPASFACR</sequence>
<dbReference type="InterPro" id="IPR001810">
    <property type="entry name" value="F-box_dom"/>
</dbReference>
<dbReference type="PROSITE" id="PS50181">
    <property type="entry name" value="FBOX"/>
    <property type="match status" value="1"/>
</dbReference>
<gene>
    <name evidence="2" type="ORF">B0T25DRAFT_608584</name>
</gene>
<dbReference type="AlphaFoldDB" id="A0AAJ0HJS8"/>
<protein>
    <recommendedName>
        <fullName evidence="1">F-box domain-containing protein</fullName>
    </recommendedName>
</protein>
<accession>A0AAJ0HJS8</accession>
<keyword evidence="3" id="KW-1185">Reference proteome</keyword>
<dbReference type="Pfam" id="PF12937">
    <property type="entry name" value="F-box-like"/>
    <property type="match status" value="1"/>
</dbReference>
<evidence type="ECO:0000259" key="1">
    <source>
        <dbReference type="PROSITE" id="PS50181"/>
    </source>
</evidence>
<organism evidence="2 3">
    <name type="scientific">Lasiosphaeria hispida</name>
    <dbReference type="NCBI Taxonomy" id="260671"/>
    <lineage>
        <taxon>Eukaryota</taxon>
        <taxon>Fungi</taxon>
        <taxon>Dikarya</taxon>
        <taxon>Ascomycota</taxon>
        <taxon>Pezizomycotina</taxon>
        <taxon>Sordariomycetes</taxon>
        <taxon>Sordariomycetidae</taxon>
        <taxon>Sordariales</taxon>
        <taxon>Lasiosphaeriaceae</taxon>
        <taxon>Lasiosphaeria</taxon>
    </lineage>
</organism>
<dbReference type="SUPFAM" id="SSF81383">
    <property type="entry name" value="F-box domain"/>
    <property type="match status" value="1"/>
</dbReference>
<feature type="non-terminal residue" evidence="2">
    <location>
        <position position="423"/>
    </location>
</feature>
<proteinExistence type="predicted"/>
<evidence type="ECO:0000313" key="3">
    <source>
        <dbReference type="Proteomes" id="UP001275084"/>
    </source>
</evidence>
<dbReference type="EMBL" id="JAUIQD010000004">
    <property type="protein sequence ID" value="KAK3354003.1"/>
    <property type="molecule type" value="Genomic_DNA"/>
</dbReference>